<feature type="transmembrane region" description="Helical" evidence="1">
    <location>
        <begin position="7"/>
        <end position="25"/>
    </location>
</feature>
<feature type="transmembrane region" description="Helical" evidence="1">
    <location>
        <begin position="253"/>
        <end position="278"/>
    </location>
</feature>
<evidence type="ECO:0000313" key="3">
    <source>
        <dbReference type="EMBL" id="MFC5408187.1"/>
    </source>
</evidence>
<keyword evidence="1" id="KW-1133">Transmembrane helix</keyword>
<dbReference type="InterPro" id="IPR050879">
    <property type="entry name" value="Acyltransferase_3"/>
</dbReference>
<dbReference type="RefSeq" id="WP_379840872.1">
    <property type="nucleotide sequence ID" value="NZ_JBHSMA010000001.1"/>
</dbReference>
<feature type="transmembrane region" description="Helical" evidence="1">
    <location>
        <begin position="228"/>
        <end position="247"/>
    </location>
</feature>
<evidence type="ECO:0000256" key="1">
    <source>
        <dbReference type="SAM" id="Phobius"/>
    </source>
</evidence>
<keyword evidence="4" id="KW-1185">Reference proteome</keyword>
<dbReference type="GO" id="GO:0016746">
    <property type="term" value="F:acyltransferase activity"/>
    <property type="evidence" value="ECO:0007669"/>
    <property type="project" value="UniProtKB-KW"/>
</dbReference>
<feature type="transmembrane region" description="Helical" evidence="1">
    <location>
        <begin position="317"/>
        <end position="338"/>
    </location>
</feature>
<feature type="transmembrane region" description="Helical" evidence="1">
    <location>
        <begin position="142"/>
        <end position="161"/>
    </location>
</feature>
<keyword evidence="1" id="KW-0472">Membrane</keyword>
<name>A0ABW0IA41_9BACT</name>
<evidence type="ECO:0000259" key="2">
    <source>
        <dbReference type="Pfam" id="PF01757"/>
    </source>
</evidence>
<dbReference type="InterPro" id="IPR002656">
    <property type="entry name" value="Acyl_transf_3_dom"/>
</dbReference>
<feature type="transmembrane region" description="Helical" evidence="1">
    <location>
        <begin position="290"/>
        <end position="311"/>
    </location>
</feature>
<dbReference type="Proteomes" id="UP001596106">
    <property type="component" value="Unassembled WGS sequence"/>
</dbReference>
<feature type="transmembrane region" description="Helical" evidence="1">
    <location>
        <begin position="78"/>
        <end position="99"/>
    </location>
</feature>
<feature type="transmembrane region" description="Helical" evidence="1">
    <location>
        <begin position="37"/>
        <end position="57"/>
    </location>
</feature>
<dbReference type="PANTHER" id="PTHR23028:SF131">
    <property type="entry name" value="BLR2367 PROTEIN"/>
    <property type="match status" value="1"/>
</dbReference>
<dbReference type="PANTHER" id="PTHR23028">
    <property type="entry name" value="ACETYLTRANSFERASE"/>
    <property type="match status" value="1"/>
</dbReference>
<sequence>MKKRFHILDGFRGLFALLVAIYHFAPGPGYIGHTLFISHASYFTDFFFVLSGFVIYYNYNELKFTGIKVFLVKRFLRLYPLHIFMLLVFLLVELGKMVLYDLIPFENPPFDRNDLMAFISHLFLVQSYGMPTYWGCWNAPSWSISAEFFSYFVFCFTIIFVRKLAYYSKISFYLIFSGLALWALFSIQGNLNIKTEQFGFLRCAYSFFLGCMACVLHDRIRQTPNRVVFSVLEGLFLATSVLAIMYVPASMTYLIPIVFLATISVFSFESGYVSSLLNSEVFRTLGTLSYSIYMTHYLLMFVFKIGLINILKVQNGLVYDLMLIPYIVFILALSDFTYHHVEIKGKEWLAKLFQKQSVASINQQLSHK</sequence>
<dbReference type="EMBL" id="JBHSMA010000001">
    <property type="protein sequence ID" value="MFC5408187.1"/>
    <property type="molecule type" value="Genomic_DNA"/>
</dbReference>
<protein>
    <submittedName>
        <fullName evidence="3">Acyltransferase family protein</fullName>
        <ecNumber evidence="3">2.3.-.-</ecNumber>
    </submittedName>
</protein>
<keyword evidence="3" id="KW-0808">Transferase</keyword>
<gene>
    <name evidence="3" type="ORF">ACFPMF_02610</name>
</gene>
<organism evidence="3 4">
    <name type="scientific">Larkinella bovis</name>
    <dbReference type="NCBI Taxonomy" id="683041"/>
    <lineage>
        <taxon>Bacteria</taxon>
        <taxon>Pseudomonadati</taxon>
        <taxon>Bacteroidota</taxon>
        <taxon>Cytophagia</taxon>
        <taxon>Cytophagales</taxon>
        <taxon>Spirosomataceae</taxon>
        <taxon>Larkinella</taxon>
    </lineage>
</organism>
<comment type="caution">
    <text evidence="3">The sequence shown here is derived from an EMBL/GenBank/DDBJ whole genome shotgun (WGS) entry which is preliminary data.</text>
</comment>
<proteinExistence type="predicted"/>
<reference evidence="4" key="1">
    <citation type="journal article" date="2019" name="Int. J. Syst. Evol. Microbiol.">
        <title>The Global Catalogue of Microorganisms (GCM) 10K type strain sequencing project: providing services to taxonomists for standard genome sequencing and annotation.</title>
        <authorList>
            <consortium name="The Broad Institute Genomics Platform"/>
            <consortium name="The Broad Institute Genome Sequencing Center for Infectious Disease"/>
            <person name="Wu L."/>
            <person name="Ma J."/>
        </authorList>
    </citation>
    <scope>NUCLEOTIDE SEQUENCE [LARGE SCALE GENOMIC DNA]</scope>
    <source>
        <strain evidence="4">CCUG 55250</strain>
    </source>
</reference>
<evidence type="ECO:0000313" key="4">
    <source>
        <dbReference type="Proteomes" id="UP001596106"/>
    </source>
</evidence>
<accession>A0ABW0IA41</accession>
<dbReference type="Pfam" id="PF01757">
    <property type="entry name" value="Acyl_transf_3"/>
    <property type="match status" value="1"/>
</dbReference>
<dbReference type="EC" id="2.3.-.-" evidence="3"/>
<keyword evidence="3" id="KW-0012">Acyltransferase</keyword>
<keyword evidence="1" id="KW-0812">Transmembrane</keyword>
<feature type="domain" description="Acyltransferase 3" evidence="2">
    <location>
        <begin position="7"/>
        <end position="332"/>
    </location>
</feature>
<feature type="transmembrane region" description="Helical" evidence="1">
    <location>
        <begin position="170"/>
        <end position="187"/>
    </location>
</feature>